<protein>
    <recommendedName>
        <fullName evidence="4">Glycosyltransferase 2-like domain-containing protein</fullName>
    </recommendedName>
</protein>
<dbReference type="SUPFAM" id="SSF53448">
    <property type="entry name" value="Nucleotide-diphospho-sugar transferases"/>
    <property type="match status" value="1"/>
</dbReference>
<reference evidence="5 6" key="1">
    <citation type="journal article" date="2014" name="Genome Announc.">
        <title>Draft genome sequences of the altered schaedler flora, a defined bacterial community from gnotobiotic mice.</title>
        <authorList>
            <person name="Wannemuehler M.J."/>
            <person name="Overstreet A.M."/>
            <person name="Ward D.V."/>
            <person name="Phillips G.J."/>
        </authorList>
    </citation>
    <scope>NUCLEOTIDE SEQUENCE [LARGE SCALE GENOMIC DNA]</scope>
    <source>
        <strain evidence="5 6">ASF492</strain>
    </source>
</reference>
<proteinExistence type="inferred from homology"/>
<evidence type="ECO:0000256" key="3">
    <source>
        <dbReference type="ARBA" id="ARBA00022679"/>
    </source>
</evidence>
<dbReference type="HOGENOM" id="CLU_1501342_0_0_9"/>
<keyword evidence="3" id="KW-0808">Transferase</keyword>
<keyword evidence="6" id="KW-1185">Reference proteome</keyword>
<dbReference type="Gene3D" id="3.90.550.10">
    <property type="entry name" value="Spore Coat Polysaccharide Biosynthesis Protein SpsA, Chain A"/>
    <property type="match status" value="1"/>
</dbReference>
<evidence type="ECO:0000256" key="2">
    <source>
        <dbReference type="ARBA" id="ARBA00022676"/>
    </source>
</evidence>
<dbReference type="InterPro" id="IPR029044">
    <property type="entry name" value="Nucleotide-diphossugar_trans"/>
</dbReference>
<evidence type="ECO:0000256" key="1">
    <source>
        <dbReference type="ARBA" id="ARBA00006739"/>
    </source>
</evidence>
<dbReference type="EMBL" id="AQFT01000011">
    <property type="protein sequence ID" value="EMZ37556.1"/>
    <property type="molecule type" value="Genomic_DNA"/>
</dbReference>
<dbReference type="CDD" id="cd00761">
    <property type="entry name" value="Glyco_tranf_GTA_type"/>
    <property type="match status" value="1"/>
</dbReference>
<gene>
    <name evidence="5" type="ORF">C823_00371</name>
</gene>
<dbReference type="STRING" id="1235802.C823_00371"/>
<organism evidence="5 6">
    <name type="scientific">Eubacterium plexicaudatum ASF492</name>
    <dbReference type="NCBI Taxonomy" id="1235802"/>
    <lineage>
        <taxon>Bacteria</taxon>
        <taxon>Bacillati</taxon>
        <taxon>Bacillota</taxon>
        <taxon>Clostridia</taxon>
        <taxon>Eubacteriales</taxon>
        <taxon>Eubacteriaceae</taxon>
        <taxon>Eubacterium</taxon>
    </lineage>
</organism>
<comment type="similarity">
    <text evidence="1">Belongs to the glycosyltransferase 2 family.</text>
</comment>
<comment type="caution">
    <text evidence="5">The sequence shown here is derived from an EMBL/GenBank/DDBJ whole genome shotgun (WGS) entry which is preliminary data.</text>
</comment>
<dbReference type="eggNOG" id="COG0463">
    <property type="taxonomic scope" value="Bacteria"/>
</dbReference>
<dbReference type="InterPro" id="IPR001173">
    <property type="entry name" value="Glyco_trans_2-like"/>
</dbReference>
<dbReference type="PATRIC" id="fig|1235802.3.peg.393"/>
<dbReference type="AlphaFoldDB" id="N2BAY6"/>
<dbReference type="GO" id="GO:0016757">
    <property type="term" value="F:glycosyltransferase activity"/>
    <property type="evidence" value="ECO:0007669"/>
    <property type="project" value="UniProtKB-KW"/>
</dbReference>
<dbReference type="PANTHER" id="PTHR43630:SF1">
    <property type="entry name" value="POLY-BETA-1,6-N-ACETYL-D-GLUCOSAMINE SYNTHASE"/>
    <property type="match status" value="1"/>
</dbReference>
<evidence type="ECO:0000313" key="6">
    <source>
        <dbReference type="Proteomes" id="UP000012589"/>
    </source>
</evidence>
<evidence type="ECO:0000259" key="4">
    <source>
        <dbReference type="Pfam" id="PF00535"/>
    </source>
</evidence>
<dbReference type="PANTHER" id="PTHR43630">
    <property type="entry name" value="POLY-BETA-1,6-N-ACETYL-D-GLUCOSAMINE SYNTHASE"/>
    <property type="match status" value="1"/>
</dbReference>
<dbReference type="Pfam" id="PF00535">
    <property type="entry name" value="Glycos_transf_2"/>
    <property type="match status" value="1"/>
</dbReference>
<evidence type="ECO:0000313" key="5">
    <source>
        <dbReference type="EMBL" id="EMZ37556.1"/>
    </source>
</evidence>
<keyword evidence="2" id="KW-0328">Glycosyltransferase</keyword>
<name>N2BAY6_9FIRM</name>
<feature type="domain" description="Glycosyltransferase 2-like" evidence="4">
    <location>
        <begin position="7"/>
        <end position="122"/>
    </location>
</feature>
<accession>N2BAY6</accession>
<dbReference type="Proteomes" id="UP000012589">
    <property type="component" value="Unassembled WGS sequence"/>
</dbReference>
<sequence>MEKPLISIIMPAYNAAETIGKALYAIRTQNYPQDKIEILVVDGGSTDHTREIAAKYKAIVLNNKKKLPETAKEIGFCACSGKYALYVDADEIFKNPDSLNKRVKIFKEHPDVKSITATGKISAKGASPVTIYSNYVSDPFSYFVYRLDGNNRMKEMKGKYRYTDFEDYTIFYTTLQLYK</sequence>
<dbReference type="OrthoDB" id="9802649at2"/>